<comment type="caution">
    <text evidence="9">The sequence shown here is derived from an EMBL/GenBank/DDBJ whole genome shotgun (WGS) entry which is preliminary data.</text>
</comment>
<evidence type="ECO:0000256" key="2">
    <source>
        <dbReference type="ARBA" id="ARBA00011900"/>
    </source>
</evidence>
<evidence type="ECO:0000256" key="1">
    <source>
        <dbReference type="ARBA" id="ARBA00006594"/>
    </source>
</evidence>
<evidence type="ECO:0000259" key="7">
    <source>
        <dbReference type="Pfam" id="PF07669"/>
    </source>
</evidence>
<sequence>MMNKVEGAYYTPRYLSDYLVELSFKNIKKNENEIIKILEPSCGDGVFIKSLLNTNNIAKEIIGVEKNKNELDKVKKVVNSNISKNDNVCLYNIDFLDYILETKEKFDLIIGNPPYIQKKLMSKSQLDKAKAIVSDLSINTIYNIWIPFVVASINLLNNNGILCLVLPSEMLQVKYADSIRKLIYSNFPYFKIISFDFNVFPEIDQDVVILLGIKNKPAGLSFETLTKDHSNNLKLLSNIEVDSSKKYDKWLWFTLEKEEILLLNKIEQKVVKISNVCESTAGIVTGNNNFFILSANDLTQFGLKEYGKPILKRSLYSKNTINFTELDFNELLKGKEGTYLLDFNALPQNLNHEVINYIDNGQQIGIHKGYKCSIRNLWYEVPSIWKSEGFIFKRAHTYPKILVNSADVYVTDTAYRIKMKEGYNIKNLVFSFYNSYTLSIAELKGRKYGGGVLEITPSEFRDIDIPYTDISSEQFNMLDNLFRKKAPIEEILDYTDSIILKDNLGLKDSEIEKIKSIREKLVKIRIS</sequence>
<dbReference type="PANTHER" id="PTHR33841:SF5">
    <property type="entry name" value="DNA METHYLASE (MODIFICATION METHYLASE) (METHYLTRANSFERASE)-RELATED"/>
    <property type="match status" value="1"/>
</dbReference>
<comment type="similarity">
    <text evidence="1">Belongs to the N(4)/N(6)-methyltransferase family.</text>
</comment>
<comment type="catalytic activity">
    <reaction evidence="6">
        <text>a 2'-deoxyadenosine in DNA + S-adenosyl-L-methionine = an N(6)-methyl-2'-deoxyadenosine in DNA + S-adenosyl-L-homocysteine + H(+)</text>
        <dbReference type="Rhea" id="RHEA:15197"/>
        <dbReference type="Rhea" id="RHEA-COMP:12418"/>
        <dbReference type="Rhea" id="RHEA-COMP:12419"/>
        <dbReference type="ChEBI" id="CHEBI:15378"/>
        <dbReference type="ChEBI" id="CHEBI:57856"/>
        <dbReference type="ChEBI" id="CHEBI:59789"/>
        <dbReference type="ChEBI" id="CHEBI:90615"/>
        <dbReference type="ChEBI" id="CHEBI:90616"/>
        <dbReference type="EC" id="2.1.1.72"/>
    </reaction>
</comment>
<dbReference type="CDD" id="cd02440">
    <property type="entry name" value="AdoMet_MTases"/>
    <property type="match status" value="1"/>
</dbReference>
<dbReference type="Pfam" id="PF22837">
    <property type="entry name" value="M_Eco57I_C"/>
    <property type="match status" value="1"/>
</dbReference>
<accession>A0A3S2UTT7</accession>
<proteinExistence type="inferred from homology"/>
<dbReference type="GO" id="GO:0003676">
    <property type="term" value="F:nucleic acid binding"/>
    <property type="evidence" value="ECO:0007669"/>
    <property type="project" value="InterPro"/>
</dbReference>
<dbReference type="PANTHER" id="PTHR33841">
    <property type="entry name" value="DNA METHYLTRANSFERASE YEEA-RELATED"/>
    <property type="match status" value="1"/>
</dbReference>
<dbReference type="Pfam" id="PF07669">
    <property type="entry name" value="Eco57I"/>
    <property type="match status" value="1"/>
</dbReference>
<evidence type="ECO:0000256" key="5">
    <source>
        <dbReference type="ARBA" id="ARBA00022691"/>
    </source>
</evidence>
<keyword evidence="5" id="KW-0949">S-adenosyl-L-methionine</keyword>
<name>A0A3S2UTT7_9BACI</name>
<dbReference type="Proteomes" id="UP000288024">
    <property type="component" value="Unassembled WGS sequence"/>
</dbReference>
<evidence type="ECO:0000256" key="6">
    <source>
        <dbReference type="ARBA" id="ARBA00047942"/>
    </source>
</evidence>
<protein>
    <recommendedName>
        <fullName evidence="2">site-specific DNA-methyltransferase (adenine-specific)</fullName>
        <ecNumber evidence="2">2.1.1.72</ecNumber>
    </recommendedName>
</protein>
<dbReference type="Gene3D" id="3.40.50.150">
    <property type="entry name" value="Vaccinia Virus protein VP39"/>
    <property type="match status" value="1"/>
</dbReference>
<dbReference type="PRINTS" id="PR00507">
    <property type="entry name" value="N12N6MTFRASE"/>
</dbReference>
<dbReference type="InterPro" id="IPR054520">
    <property type="entry name" value="M_Eco57I_C"/>
</dbReference>
<dbReference type="GO" id="GO:0006304">
    <property type="term" value="P:DNA modification"/>
    <property type="evidence" value="ECO:0007669"/>
    <property type="project" value="InterPro"/>
</dbReference>
<keyword evidence="4" id="KW-0808">Transferase</keyword>
<gene>
    <name evidence="9" type="ORF">EM808_25210</name>
</gene>
<dbReference type="EMBL" id="RZTZ01000018">
    <property type="protein sequence ID" value="RVT57237.1"/>
    <property type="molecule type" value="Genomic_DNA"/>
</dbReference>
<reference evidence="9 10" key="1">
    <citation type="submission" date="2019-01" db="EMBL/GenBank/DDBJ databases">
        <title>Bacillus sp. M5HDSG1-1, whole genome shotgun sequence.</title>
        <authorList>
            <person name="Tuo L."/>
        </authorList>
    </citation>
    <scope>NUCLEOTIDE SEQUENCE [LARGE SCALE GENOMIC DNA]</scope>
    <source>
        <strain evidence="9 10">M5HDSG1-1</strain>
    </source>
</reference>
<dbReference type="RefSeq" id="WP_127742066.1">
    <property type="nucleotide sequence ID" value="NZ_RZTZ01000018.1"/>
</dbReference>
<dbReference type="InterPro" id="IPR002052">
    <property type="entry name" value="DNA_methylase_N6_adenine_CS"/>
</dbReference>
<evidence type="ECO:0000256" key="3">
    <source>
        <dbReference type="ARBA" id="ARBA00022603"/>
    </source>
</evidence>
<keyword evidence="10" id="KW-1185">Reference proteome</keyword>
<organism evidence="9 10">
    <name type="scientific">Niallia taxi</name>
    <dbReference type="NCBI Taxonomy" id="2499688"/>
    <lineage>
        <taxon>Bacteria</taxon>
        <taxon>Bacillati</taxon>
        <taxon>Bacillota</taxon>
        <taxon>Bacilli</taxon>
        <taxon>Bacillales</taxon>
        <taxon>Bacillaceae</taxon>
        <taxon>Niallia</taxon>
    </lineage>
</organism>
<evidence type="ECO:0000259" key="8">
    <source>
        <dbReference type="Pfam" id="PF22837"/>
    </source>
</evidence>
<evidence type="ECO:0000313" key="10">
    <source>
        <dbReference type="Proteomes" id="UP000288024"/>
    </source>
</evidence>
<dbReference type="InterPro" id="IPR050953">
    <property type="entry name" value="N4_N6_ade-DNA_methylase"/>
</dbReference>
<feature type="domain" description="Type II methyltransferase M.Eco57I C-terminal" evidence="8">
    <location>
        <begin position="248"/>
        <end position="500"/>
    </location>
</feature>
<keyword evidence="3" id="KW-0489">Methyltransferase</keyword>
<evidence type="ECO:0000313" key="9">
    <source>
        <dbReference type="EMBL" id="RVT57237.1"/>
    </source>
</evidence>
<dbReference type="PROSITE" id="PS00092">
    <property type="entry name" value="N6_MTASE"/>
    <property type="match status" value="1"/>
</dbReference>
<dbReference type="AlphaFoldDB" id="A0A3S2UTT7"/>
<dbReference type="InterPro" id="IPR029063">
    <property type="entry name" value="SAM-dependent_MTases_sf"/>
</dbReference>
<dbReference type="SUPFAM" id="SSF53335">
    <property type="entry name" value="S-adenosyl-L-methionine-dependent methyltransferases"/>
    <property type="match status" value="1"/>
</dbReference>
<dbReference type="GO" id="GO:0032259">
    <property type="term" value="P:methylation"/>
    <property type="evidence" value="ECO:0007669"/>
    <property type="project" value="UniProtKB-KW"/>
</dbReference>
<feature type="domain" description="Type II methyltransferase M.TaqI-like" evidence="7">
    <location>
        <begin position="66"/>
        <end position="200"/>
    </location>
</feature>
<dbReference type="EC" id="2.1.1.72" evidence="2"/>
<dbReference type="GO" id="GO:0009007">
    <property type="term" value="F:site-specific DNA-methyltransferase (adenine-specific) activity"/>
    <property type="evidence" value="ECO:0007669"/>
    <property type="project" value="UniProtKB-EC"/>
</dbReference>
<dbReference type="InterPro" id="IPR011639">
    <property type="entry name" value="MethylTrfase_TaqI-like_dom"/>
</dbReference>
<evidence type="ECO:0000256" key="4">
    <source>
        <dbReference type="ARBA" id="ARBA00022679"/>
    </source>
</evidence>